<name>A0A1H7SK03_9GAMM</name>
<dbReference type="OrthoDB" id="9180266at2"/>
<dbReference type="RefSeq" id="WP_071871725.1">
    <property type="nucleotide sequence ID" value="NZ_FOAS01000019.1"/>
</dbReference>
<dbReference type="EMBL" id="FOAS01000019">
    <property type="protein sequence ID" value="SEL72788.1"/>
    <property type="molecule type" value="Genomic_DNA"/>
</dbReference>
<keyword evidence="3" id="KW-1185">Reference proteome</keyword>
<accession>A0A1H7SK03</accession>
<dbReference type="Proteomes" id="UP000185766">
    <property type="component" value="Unassembled WGS sequence"/>
</dbReference>
<keyword evidence="1" id="KW-1133">Transmembrane helix</keyword>
<dbReference type="AlphaFoldDB" id="A0A1H7SK03"/>
<proteinExistence type="predicted"/>
<organism evidence="2 3">
    <name type="scientific">Atopomonas hussainii</name>
    <dbReference type="NCBI Taxonomy" id="1429083"/>
    <lineage>
        <taxon>Bacteria</taxon>
        <taxon>Pseudomonadati</taxon>
        <taxon>Pseudomonadota</taxon>
        <taxon>Gammaproteobacteria</taxon>
        <taxon>Pseudomonadales</taxon>
        <taxon>Pseudomonadaceae</taxon>
        <taxon>Atopomonas</taxon>
    </lineage>
</organism>
<feature type="transmembrane region" description="Helical" evidence="1">
    <location>
        <begin position="6"/>
        <end position="25"/>
    </location>
</feature>
<reference evidence="2 3" key="1">
    <citation type="submission" date="2016-10" db="EMBL/GenBank/DDBJ databases">
        <authorList>
            <person name="de Groot N.N."/>
        </authorList>
    </citation>
    <scope>NUCLEOTIDE SEQUENCE [LARGE SCALE GENOMIC DNA]</scope>
    <source>
        <strain evidence="2 3">JCM 19513</strain>
    </source>
</reference>
<evidence type="ECO:0000313" key="3">
    <source>
        <dbReference type="Proteomes" id="UP000185766"/>
    </source>
</evidence>
<keyword evidence="1" id="KW-0812">Transmembrane</keyword>
<gene>
    <name evidence="2" type="ORF">SAMN05216214_11941</name>
</gene>
<evidence type="ECO:0000313" key="2">
    <source>
        <dbReference type="EMBL" id="SEL72788.1"/>
    </source>
</evidence>
<sequence>MEEGVWAVIVLLVAGLVLAWWLRLLRGARGEVSLRQLQSLMRIINWVQRHRGLTTGYLSGKQNALPQLKSIEQQVAEEARQMTRLLQDGTAHVVKRAWQEASVGLFNLAKMRDQQAALESMHCHTEVIARLFECVEKTADSAGLTSAGSHFQRTLAIYCVRTLPQLVENCGQLRAYSAICAQSGSCSPEVRQAMLQRLADIQGPAQVQLKDLPSSFDVRRQIADLSRMVQHEILDVELVQLPVEVIFDRISLVMQAIQVVIEDGLDLLYAEVA</sequence>
<keyword evidence="1" id="KW-0472">Membrane</keyword>
<protein>
    <submittedName>
        <fullName evidence="2">Nitrate and nitrite sensing</fullName>
    </submittedName>
</protein>
<evidence type="ECO:0000256" key="1">
    <source>
        <dbReference type="SAM" id="Phobius"/>
    </source>
</evidence>